<feature type="region of interest" description="Disordered" evidence="4">
    <location>
        <begin position="131"/>
        <end position="161"/>
    </location>
</feature>
<dbReference type="Proteomes" id="UP000038045">
    <property type="component" value="Unplaced"/>
</dbReference>
<protein>
    <submittedName>
        <fullName evidence="6">Akirin</fullName>
    </submittedName>
</protein>
<dbReference type="GO" id="GO:0045944">
    <property type="term" value="P:positive regulation of transcription by RNA polymerase II"/>
    <property type="evidence" value="ECO:0007669"/>
    <property type="project" value="TreeGrafter"/>
</dbReference>
<evidence type="ECO:0000256" key="4">
    <source>
        <dbReference type="SAM" id="MobiDB-lite"/>
    </source>
</evidence>
<dbReference type="GO" id="GO:0000785">
    <property type="term" value="C:chromatin"/>
    <property type="evidence" value="ECO:0007669"/>
    <property type="project" value="TreeGrafter"/>
</dbReference>
<comment type="similarity">
    <text evidence="2">Belongs to the akirin family.</text>
</comment>
<dbReference type="GO" id="GO:0003712">
    <property type="term" value="F:transcription coregulator activity"/>
    <property type="evidence" value="ECO:0007669"/>
    <property type="project" value="TreeGrafter"/>
</dbReference>
<name>A0A0N4ZKB5_PARTI</name>
<keyword evidence="5" id="KW-1185">Reference proteome</keyword>
<evidence type="ECO:0000256" key="2">
    <source>
        <dbReference type="ARBA" id="ARBA00005625"/>
    </source>
</evidence>
<evidence type="ECO:0000313" key="5">
    <source>
        <dbReference type="Proteomes" id="UP000038045"/>
    </source>
</evidence>
<reference evidence="6" key="1">
    <citation type="submission" date="2017-02" db="UniProtKB">
        <authorList>
            <consortium name="WormBaseParasite"/>
        </authorList>
    </citation>
    <scope>IDENTIFICATION</scope>
</reference>
<dbReference type="WBParaSite" id="PTRK_0000854800.1">
    <property type="protein sequence ID" value="PTRK_0000854800.1"/>
    <property type="gene ID" value="PTRK_0000854800"/>
</dbReference>
<evidence type="ECO:0000256" key="3">
    <source>
        <dbReference type="ARBA" id="ARBA00023242"/>
    </source>
</evidence>
<dbReference type="GO" id="GO:0045089">
    <property type="term" value="P:positive regulation of innate immune response"/>
    <property type="evidence" value="ECO:0007669"/>
    <property type="project" value="TreeGrafter"/>
</dbReference>
<dbReference type="STRING" id="131310.A0A0N4ZKB5"/>
<dbReference type="PANTHER" id="PTHR13293:SF6">
    <property type="entry name" value="AKIRIN-RELATED"/>
    <property type="match status" value="1"/>
</dbReference>
<dbReference type="InterPro" id="IPR024132">
    <property type="entry name" value="Akirin"/>
</dbReference>
<evidence type="ECO:0000256" key="1">
    <source>
        <dbReference type="ARBA" id="ARBA00004123"/>
    </source>
</evidence>
<keyword evidence="3" id="KW-0539">Nucleus</keyword>
<proteinExistence type="inferred from homology"/>
<comment type="subcellular location">
    <subcellularLocation>
        <location evidence="1">Nucleus</location>
    </subcellularLocation>
</comment>
<dbReference type="PANTHER" id="PTHR13293">
    <property type="entry name" value="AKIRIN-RELATED"/>
    <property type="match status" value="1"/>
</dbReference>
<dbReference type="AlphaFoldDB" id="A0A0N4ZKB5"/>
<dbReference type="GO" id="GO:0005634">
    <property type="term" value="C:nucleus"/>
    <property type="evidence" value="ECO:0007669"/>
    <property type="project" value="UniProtKB-SubCell"/>
</dbReference>
<accession>A0A0N4ZKB5</accession>
<organism evidence="5 6">
    <name type="scientific">Parastrongyloides trichosuri</name>
    <name type="common">Possum-specific nematode worm</name>
    <dbReference type="NCBI Taxonomy" id="131310"/>
    <lineage>
        <taxon>Eukaryota</taxon>
        <taxon>Metazoa</taxon>
        <taxon>Ecdysozoa</taxon>
        <taxon>Nematoda</taxon>
        <taxon>Chromadorea</taxon>
        <taxon>Rhabditida</taxon>
        <taxon>Tylenchina</taxon>
        <taxon>Panagrolaimomorpha</taxon>
        <taxon>Strongyloidoidea</taxon>
        <taxon>Strongyloididae</taxon>
        <taxon>Parastrongyloides</taxon>
    </lineage>
</organism>
<evidence type="ECO:0000313" key="6">
    <source>
        <dbReference type="WBParaSite" id="PTRK_0000854800.1"/>
    </source>
</evidence>
<sequence>MTCGLALKRPHDYEAYLSPDNTIEAKRSRGSAYCSPFRPQLGTLAASLPMNSALNLLKDNEAEDNSIFAGIERSCRLTDQQISRFLNTEITALNKRKKLIARRKDKNLDNTQCENSSTNSVNNTVSSYTRFREAGSPSSGSDSDSDSLLIGGKRKCTRKNDPQGEQLYTYEEMFNIINRLLKQQEMNLRSEYEVTIRKKLEEQHEQYCQFAEEQFQRNNKGDHSYSYFS</sequence>